<feature type="region of interest" description="Disordered" evidence="1">
    <location>
        <begin position="1"/>
        <end position="21"/>
    </location>
</feature>
<evidence type="ECO:0000313" key="3">
    <source>
        <dbReference type="EMBL" id="SNV17040.1"/>
    </source>
</evidence>
<sequence>MNAPGAAPSPLSPDQTHLDTDPIAHLSPAQRRVLELLSINTPTNIHDLATLTGHHPNTLREHLNALIHLGLVRTTTSKPHGRGRPPTLYQALPLQNARPETRAYHALTTALVNQLLRTSTNPTHDALTAGKTIGTQIAQKAPHPHPTPTHALTHILTHLGFNPTHTNNTTELGVCPFIHIAKEAPEIICNIHQGLIAGYLTSSGFTHQPHLHRYSNHNPCQITLNPPDTHNPTTA</sequence>
<dbReference type="STRING" id="1121387.GCA_000429885_00867"/>
<name>A0A239V4B6_9MICO</name>
<dbReference type="InterPro" id="IPR036390">
    <property type="entry name" value="WH_DNA-bd_sf"/>
</dbReference>
<gene>
    <name evidence="3" type="ORF">SAMEA4475696_00124</name>
</gene>
<protein>
    <submittedName>
        <fullName evidence="3">Predicted transcriptional regulator</fullName>
    </submittedName>
</protein>
<dbReference type="KEGG" id="dco:SAMEA4475696_0124"/>
<dbReference type="EMBL" id="LT906453">
    <property type="protein sequence ID" value="SNV17040.1"/>
    <property type="molecule type" value="Genomic_DNA"/>
</dbReference>
<proteinExistence type="predicted"/>
<dbReference type="Pfam" id="PF01022">
    <property type="entry name" value="HTH_5"/>
    <property type="match status" value="1"/>
</dbReference>
<dbReference type="OrthoDB" id="3399802at2"/>
<dbReference type="SUPFAM" id="SSF46785">
    <property type="entry name" value="Winged helix' DNA-binding domain"/>
    <property type="match status" value="1"/>
</dbReference>
<dbReference type="RefSeq" id="WP_028326877.1">
    <property type="nucleotide sequence ID" value="NZ_LT906453.1"/>
</dbReference>
<accession>A0A239V4B6</accession>
<dbReference type="AlphaFoldDB" id="A0A239V4B6"/>
<dbReference type="Proteomes" id="UP000242637">
    <property type="component" value="Chromosome 1"/>
</dbReference>
<evidence type="ECO:0000259" key="2">
    <source>
        <dbReference type="Pfam" id="PF01022"/>
    </source>
</evidence>
<dbReference type="GeneID" id="63458434"/>
<organism evidence="3 4">
    <name type="scientific">Dermatophilus congolensis</name>
    <dbReference type="NCBI Taxonomy" id="1863"/>
    <lineage>
        <taxon>Bacteria</taxon>
        <taxon>Bacillati</taxon>
        <taxon>Actinomycetota</taxon>
        <taxon>Actinomycetes</taxon>
        <taxon>Micrococcales</taxon>
        <taxon>Dermatophilaceae</taxon>
        <taxon>Dermatophilus</taxon>
    </lineage>
</organism>
<dbReference type="InterPro" id="IPR001845">
    <property type="entry name" value="HTH_ArsR_DNA-bd_dom"/>
</dbReference>
<keyword evidence="4" id="KW-1185">Reference proteome</keyword>
<evidence type="ECO:0000313" key="4">
    <source>
        <dbReference type="Proteomes" id="UP000242637"/>
    </source>
</evidence>
<feature type="domain" description="HTH arsR-type" evidence="2">
    <location>
        <begin position="27"/>
        <end position="73"/>
    </location>
</feature>
<evidence type="ECO:0000256" key="1">
    <source>
        <dbReference type="SAM" id="MobiDB-lite"/>
    </source>
</evidence>
<dbReference type="InterPro" id="IPR036388">
    <property type="entry name" value="WH-like_DNA-bd_sf"/>
</dbReference>
<dbReference type="Gene3D" id="1.10.10.10">
    <property type="entry name" value="Winged helix-like DNA-binding domain superfamily/Winged helix DNA-binding domain"/>
    <property type="match status" value="1"/>
</dbReference>
<dbReference type="GO" id="GO:0003700">
    <property type="term" value="F:DNA-binding transcription factor activity"/>
    <property type="evidence" value="ECO:0007669"/>
    <property type="project" value="InterPro"/>
</dbReference>
<reference evidence="3 4" key="1">
    <citation type="submission" date="2017-06" db="EMBL/GenBank/DDBJ databases">
        <authorList>
            <consortium name="Pathogen Informatics"/>
        </authorList>
    </citation>
    <scope>NUCLEOTIDE SEQUENCE [LARGE SCALE GENOMIC DNA]</scope>
    <source>
        <strain evidence="3 4">NCTC13039</strain>
    </source>
</reference>